<dbReference type="AlphaFoldDB" id="A0A562SCW4"/>
<accession>A0A562SCW4</accession>
<evidence type="ECO:0000256" key="4">
    <source>
        <dbReference type="ARBA" id="ARBA00022840"/>
    </source>
</evidence>
<keyword evidence="3 7" id="KW-0547">Nucleotide-binding</keyword>
<keyword evidence="10" id="KW-1185">Reference proteome</keyword>
<comment type="subunit">
    <text evidence="7">Homodimer.</text>
</comment>
<keyword evidence="5 7" id="KW-0648">Protein biosynthesis</keyword>
<dbReference type="GO" id="GO:0003676">
    <property type="term" value="F:nucleic acid binding"/>
    <property type="evidence" value="ECO:0007669"/>
    <property type="project" value="InterPro"/>
</dbReference>
<comment type="similarity">
    <text evidence="1 7">Belongs to the class-II aminoacyl-tRNA synthetase family. Type 1 subfamily.</text>
</comment>
<protein>
    <recommendedName>
        <fullName evidence="7">Aspartate--tRNA ligase</fullName>
        <ecNumber evidence="7">6.1.1.12</ecNumber>
    </recommendedName>
    <alternativeName>
        <fullName evidence="7">Aspartyl-tRNA synthetase</fullName>
        <shortName evidence="7">AspRS</shortName>
    </alternativeName>
</protein>
<dbReference type="InterPro" id="IPR002312">
    <property type="entry name" value="Asp/Asn-tRNA-synth_IIb"/>
</dbReference>
<organism evidence="9 10">
    <name type="scientific">Lacibacter cauensis</name>
    <dbReference type="NCBI Taxonomy" id="510947"/>
    <lineage>
        <taxon>Bacteria</taxon>
        <taxon>Pseudomonadati</taxon>
        <taxon>Bacteroidota</taxon>
        <taxon>Chitinophagia</taxon>
        <taxon>Chitinophagales</taxon>
        <taxon>Chitinophagaceae</taxon>
        <taxon>Lacibacter</taxon>
    </lineage>
</organism>
<dbReference type="InterPro" id="IPR006195">
    <property type="entry name" value="aa-tRNA-synth_II"/>
</dbReference>
<feature type="binding site" evidence="7">
    <location>
        <position position="217"/>
    </location>
    <ligand>
        <name>L-aspartate</name>
        <dbReference type="ChEBI" id="CHEBI:29991"/>
    </ligand>
</feature>
<reference evidence="9 10" key="1">
    <citation type="journal article" date="2015" name="Stand. Genomic Sci.">
        <title>Genomic Encyclopedia of Bacterial and Archaeal Type Strains, Phase III: the genomes of soil and plant-associated and newly described type strains.</title>
        <authorList>
            <person name="Whitman W.B."/>
            <person name="Woyke T."/>
            <person name="Klenk H.P."/>
            <person name="Zhou Y."/>
            <person name="Lilburn T.G."/>
            <person name="Beck B.J."/>
            <person name="De Vos P."/>
            <person name="Vandamme P."/>
            <person name="Eisen J.A."/>
            <person name="Garrity G."/>
            <person name="Hugenholtz P."/>
            <person name="Kyrpides N.C."/>
        </authorList>
    </citation>
    <scope>NUCLEOTIDE SEQUENCE [LARGE SCALE GENOMIC DNA]</scope>
    <source>
        <strain evidence="9 10">CGMCC 1.7271</strain>
    </source>
</reference>
<evidence type="ECO:0000256" key="2">
    <source>
        <dbReference type="ARBA" id="ARBA00022598"/>
    </source>
</evidence>
<feature type="binding site" evidence="7">
    <location>
        <position position="462"/>
    </location>
    <ligand>
        <name>L-aspartate</name>
        <dbReference type="ChEBI" id="CHEBI:29991"/>
    </ligand>
</feature>
<dbReference type="PANTHER" id="PTHR22594:SF5">
    <property type="entry name" value="ASPARTATE--TRNA LIGASE, MITOCHONDRIAL"/>
    <property type="match status" value="1"/>
</dbReference>
<name>A0A562SCW4_9BACT</name>
<dbReference type="InterPro" id="IPR004365">
    <property type="entry name" value="NA-bd_OB_tRNA"/>
</dbReference>
<dbReference type="NCBIfam" id="TIGR00459">
    <property type="entry name" value="aspS_bact"/>
    <property type="match status" value="1"/>
</dbReference>
<dbReference type="Gene3D" id="3.30.1360.30">
    <property type="entry name" value="GAD-like domain"/>
    <property type="match status" value="1"/>
</dbReference>
<keyword evidence="6 7" id="KW-0030">Aminoacyl-tRNA synthetase</keyword>
<comment type="caution">
    <text evidence="7">Lacks conserved residue(s) required for the propagation of feature annotation.</text>
</comment>
<dbReference type="Pfam" id="PF01336">
    <property type="entry name" value="tRNA_anti-codon"/>
    <property type="match status" value="1"/>
</dbReference>
<comment type="catalytic activity">
    <reaction evidence="7">
        <text>tRNA(Asp) + L-aspartate + ATP = L-aspartyl-tRNA(Asp) + AMP + diphosphate</text>
        <dbReference type="Rhea" id="RHEA:19649"/>
        <dbReference type="Rhea" id="RHEA-COMP:9660"/>
        <dbReference type="Rhea" id="RHEA-COMP:9678"/>
        <dbReference type="ChEBI" id="CHEBI:29991"/>
        <dbReference type="ChEBI" id="CHEBI:30616"/>
        <dbReference type="ChEBI" id="CHEBI:33019"/>
        <dbReference type="ChEBI" id="CHEBI:78442"/>
        <dbReference type="ChEBI" id="CHEBI:78516"/>
        <dbReference type="ChEBI" id="CHEBI:456215"/>
        <dbReference type="EC" id="6.1.1.12"/>
    </reaction>
</comment>
<dbReference type="GO" id="GO:0006422">
    <property type="term" value="P:aspartyl-tRNA aminoacylation"/>
    <property type="evidence" value="ECO:0007669"/>
    <property type="project" value="UniProtKB-UniRule"/>
</dbReference>
<comment type="caution">
    <text evidence="9">The sequence shown here is derived from an EMBL/GenBank/DDBJ whole genome shotgun (WGS) entry which is preliminary data.</text>
</comment>
<feature type="binding site" evidence="7">
    <location>
        <position position="510"/>
    </location>
    <ligand>
        <name>ATP</name>
        <dbReference type="ChEBI" id="CHEBI:30616"/>
    </ligand>
</feature>
<dbReference type="Gene3D" id="2.40.50.140">
    <property type="entry name" value="Nucleic acid-binding proteins"/>
    <property type="match status" value="1"/>
</dbReference>
<dbReference type="PROSITE" id="PS50862">
    <property type="entry name" value="AA_TRNA_LIGASE_II"/>
    <property type="match status" value="1"/>
</dbReference>
<dbReference type="EMBL" id="VLLE01000006">
    <property type="protein sequence ID" value="TWI79167.1"/>
    <property type="molecule type" value="Genomic_DNA"/>
</dbReference>
<feature type="binding site" evidence="7">
    <location>
        <position position="517"/>
    </location>
    <ligand>
        <name>L-aspartate</name>
        <dbReference type="ChEBI" id="CHEBI:29991"/>
    </ligand>
</feature>
<dbReference type="InterPro" id="IPR045864">
    <property type="entry name" value="aa-tRNA-synth_II/BPL/LPL"/>
</dbReference>
<dbReference type="RefSeq" id="WP_144887945.1">
    <property type="nucleotide sequence ID" value="NZ_VLLE01000006.1"/>
</dbReference>
<evidence type="ECO:0000259" key="8">
    <source>
        <dbReference type="PROSITE" id="PS50862"/>
    </source>
</evidence>
<proteinExistence type="inferred from homology"/>
<dbReference type="CDD" id="cd04317">
    <property type="entry name" value="EcAspRS_like_N"/>
    <property type="match status" value="1"/>
</dbReference>
<feature type="binding site" evidence="7">
    <location>
        <position position="171"/>
    </location>
    <ligand>
        <name>L-aspartate</name>
        <dbReference type="ChEBI" id="CHEBI:29991"/>
    </ligand>
</feature>
<dbReference type="EC" id="6.1.1.12" evidence="7"/>
<dbReference type="Gene3D" id="3.30.930.10">
    <property type="entry name" value="Bira Bifunctional Protein, Domain 2"/>
    <property type="match status" value="1"/>
</dbReference>
<gene>
    <name evidence="7" type="primary">aspS</name>
    <name evidence="9" type="ORF">IQ13_3569</name>
</gene>
<dbReference type="SUPFAM" id="SSF55681">
    <property type="entry name" value="Class II aaRS and biotin synthetases"/>
    <property type="match status" value="1"/>
</dbReference>
<dbReference type="PANTHER" id="PTHR22594">
    <property type="entry name" value="ASPARTYL/LYSYL-TRNA SYNTHETASE"/>
    <property type="match status" value="1"/>
</dbReference>
<comment type="subcellular location">
    <subcellularLocation>
        <location evidence="7">Cytoplasm</location>
    </subcellularLocation>
</comment>
<feature type="binding site" evidence="7">
    <location>
        <begin position="217"/>
        <end position="219"/>
    </location>
    <ligand>
        <name>ATP</name>
        <dbReference type="ChEBI" id="CHEBI:30616"/>
    </ligand>
</feature>
<dbReference type="CDD" id="cd00777">
    <property type="entry name" value="AspRS_core"/>
    <property type="match status" value="1"/>
</dbReference>
<evidence type="ECO:0000256" key="5">
    <source>
        <dbReference type="ARBA" id="ARBA00022917"/>
    </source>
</evidence>
<dbReference type="InterPro" id="IPR004115">
    <property type="entry name" value="GAD-like_sf"/>
</dbReference>
<dbReference type="InterPro" id="IPR004364">
    <property type="entry name" value="Aa-tRNA-synt_II"/>
</dbReference>
<feature type="domain" description="Aminoacyl-transfer RNA synthetases class-II family profile" evidence="8">
    <location>
        <begin position="138"/>
        <end position="583"/>
    </location>
</feature>
<dbReference type="SUPFAM" id="SSF55261">
    <property type="entry name" value="GAD domain-like"/>
    <property type="match status" value="1"/>
</dbReference>
<dbReference type="SUPFAM" id="SSF50249">
    <property type="entry name" value="Nucleic acid-binding proteins"/>
    <property type="match status" value="1"/>
</dbReference>
<evidence type="ECO:0000313" key="10">
    <source>
        <dbReference type="Proteomes" id="UP000316167"/>
    </source>
</evidence>
<sequence>MYRSHTCGELRSNHIGTTVTLAGWVQTVRKFGSITFVDLRDRYGITQLLFGEELNKVLDENPLGREFVLQATGTVSERSNKNPNIATGDIELLVSEFKILNKSAVPPFTIQDDTDGGDDLRMKYRFLDLRRNAVKRNLELRYAVNRAARNYLHGNGFMDIETPFLIKSTPEGARDFVVPSRMNPGQFYALPQSPQTFKQLLMVSGYDRYYQIVKCFRDEDLRADRQPEFTQIDCEMAFVEQEDILNMFEGMIKSIFKEVKNIDYTEAVERMTWEEAMWQYGNDKPDIRFGMKVCNLKFPAHTFPTKQSQSALIDGVDFKVFDEAETVLAIAVPGCSEYTRKQTDELTEWVKRPQIGMKGLVFIKCNADGTYKSSVDKFYSEEKLKAIADAANAKAGDLVLILAGTEERTRKATSELRLEMGKRLGLRKDNEFKLLWVLDFPLFEFALEDQDGGGAGRWVARHHPFTSPKPSHIDIMINNSPKVDDLDKYLEHPYANIKANAYDMVLNGNEIGGGSIRIYQRELQEKMFAALGMDAEEQQHKFGFLLGAFEYGAPPHGGIAFGFDRLCSILGGSESIRDFIAFPKNNSGRDVMLDAPSEINNKQFDELQIKLDLK</sequence>
<dbReference type="PRINTS" id="PR01042">
    <property type="entry name" value="TRNASYNTHASP"/>
</dbReference>
<feature type="binding site" evidence="7">
    <location>
        <position position="226"/>
    </location>
    <ligand>
        <name>ATP</name>
        <dbReference type="ChEBI" id="CHEBI:30616"/>
    </ligand>
</feature>
<dbReference type="InterPro" id="IPR004524">
    <property type="entry name" value="Asp-tRNA-ligase_1"/>
</dbReference>
<dbReference type="GO" id="GO:0004815">
    <property type="term" value="F:aspartate-tRNA ligase activity"/>
    <property type="evidence" value="ECO:0007669"/>
    <property type="project" value="UniProtKB-UniRule"/>
</dbReference>
<dbReference type="GO" id="GO:0005737">
    <property type="term" value="C:cytoplasm"/>
    <property type="evidence" value="ECO:0007669"/>
    <property type="project" value="UniProtKB-SubCell"/>
</dbReference>
<keyword evidence="2 7" id="KW-0436">Ligase</keyword>
<dbReference type="InterPro" id="IPR012340">
    <property type="entry name" value="NA-bd_OB-fold"/>
</dbReference>
<dbReference type="OrthoDB" id="9802326at2"/>
<evidence type="ECO:0000313" key="9">
    <source>
        <dbReference type="EMBL" id="TWI79167.1"/>
    </source>
</evidence>
<dbReference type="Pfam" id="PF02938">
    <property type="entry name" value="GAD"/>
    <property type="match status" value="1"/>
</dbReference>
<dbReference type="InterPro" id="IPR029351">
    <property type="entry name" value="GAD_dom"/>
</dbReference>
<keyword evidence="7" id="KW-0963">Cytoplasm</keyword>
<dbReference type="NCBIfam" id="NF001750">
    <property type="entry name" value="PRK00476.1"/>
    <property type="match status" value="1"/>
</dbReference>
<feature type="region of interest" description="Aspartate" evidence="7">
    <location>
        <begin position="195"/>
        <end position="198"/>
    </location>
</feature>
<comment type="function">
    <text evidence="7">Catalyzes the attachment of L-aspartate to tRNA(Asp) in a two-step reaction: L-aspartate is first activated by ATP to form Asp-AMP and then transferred to the acceptor end of tRNA(Asp).</text>
</comment>
<dbReference type="Pfam" id="PF00152">
    <property type="entry name" value="tRNA-synt_2"/>
    <property type="match status" value="1"/>
</dbReference>
<feature type="binding site" evidence="7">
    <location>
        <begin position="562"/>
        <end position="565"/>
    </location>
    <ligand>
        <name>ATP</name>
        <dbReference type="ChEBI" id="CHEBI:30616"/>
    </ligand>
</feature>
<keyword evidence="4 7" id="KW-0067">ATP-binding</keyword>
<dbReference type="HAMAP" id="MF_00044">
    <property type="entry name" value="Asp_tRNA_synth_type1"/>
    <property type="match status" value="1"/>
</dbReference>
<dbReference type="InterPro" id="IPR047089">
    <property type="entry name" value="Asp-tRNA-ligase_1_N"/>
</dbReference>
<evidence type="ECO:0000256" key="3">
    <source>
        <dbReference type="ARBA" id="ARBA00022741"/>
    </source>
</evidence>
<evidence type="ECO:0000256" key="7">
    <source>
        <dbReference type="HAMAP-Rule" id="MF_00044"/>
    </source>
</evidence>
<dbReference type="InterPro" id="IPR047090">
    <property type="entry name" value="AspRS_core"/>
</dbReference>
<evidence type="ECO:0000256" key="1">
    <source>
        <dbReference type="ARBA" id="ARBA00006303"/>
    </source>
</evidence>
<evidence type="ECO:0000256" key="6">
    <source>
        <dbReference type="ARBA" id="ARBA00023146"/>
    </source>
</evidence>
<dbReference type="GO" id="GO:0005524">
    <property type="term" value="F:ATP binding"/>
    <property type="evidence" value="ECO:0007669"/>
    <property type="project" value="UniProtKB-UniRule"/>
</dbReference>
<dbReference type="Proteomes" id="UP000316167">
    <property type="component" value="Unassembled WGS sequence"/>
</dbReference>